<reference evidence="2 3" key="1">
    <citation type="submission" date="2017-04" db="EMBL/GenBank/DDBJ databases">
        <authorList>
            <person name="Afonso C.L."/>
            <person name="Miller P.J."/>
            <person name="Scott M.A."/>
            <person name="Spackman E."/>
            <person name="Goraichik I."/>
            <person name="Dimitrov K.M."/>
            <person name="Suarez D.L."/>
            <person name="Swayne D.E."/>
        </authorList>
    </citation>
    <scope>NUCLEOTIDE SEQUENCE [LARGE SCALE GENOMIC DNA]</scope>
    <source>
        <strain evidence="2 3">LMG26642</strain>
    </source>
</reference>
<dbReference type="GO" id="GO:0016887">
    <property type="term" value="F:ATP hydrolysis activity"/>
    <property type="evidence" value="ECO:0007669"/>
    <property type="project" value="InterPro"/>
</dbReference>
<keyword evidence="3" id="KW-1185">Reference proteome</keyword>
<dbReference type="PANTHER" id="PTHR40396:SF1">
    <property type="entry name" value="ATPASE AAA-TYPE CORE DOMAIN-CONTAINING PROTEIN"/>
    <property type="match status" value="1"/>
</dbReference>
<dbReference type="EMBL" id="FXBJ01000002">
    <property type="protein sequence ID" value="SMH34277.1"/>
    <property type="molecule type" value="Genomic_DNA"/>
</dbReference>
<evidence type="ECO:0000313" key="2">
    <source>
        <dbReference type="EMBL" id="SMH34277.1"/>
    </source>
</evidence>
<dbReference type="Proteomes" id="UP000193435">
    <property type="component" value="Unassembled WGS sequence"/>
</dbReference>
<evidence type="ECO:0000313" key="3">
    <source>
        <dbReference type="Proteomes" id="UP000193435"/>
    </source>
</evidence>
<dbReference type="InterPro" id="IPR027417">
    <property type="entry name" value="P-loop_NTPase"/>
</dbReference>
<dbReference type="AlphaFoldDB" id="A0A1X7NBZ9"/>
<evidence type="ECO:0000259" key="1">
    <source>
        <dbReference type="Pfam" id="PF13304"/>
    </source>
</evidence>
<feature type="domain" description="ATPase AAA-type core" evidence="1">
    <location>
        <begin position="47"/>
        <end position="355"/>
    </location>
</feature>
<dbReference type="Pfam" id="PF13304">
    <property type="entry name" value="AAA_21"/>
    <property type="match status" value="1"/>
</dbReference>
<gene>
    <name evidence="2" type="ORF">SAMN04488700_1650</name>
</gene>
<dbReference type="PANTHER" id="PTHR40396">
    <property type="entry name" value="ATPASE-LIKE PROTEIN"/>
    <property type="match status" value="1"/>
</dbReference>
<organism evidence="2 3">
    <name type="scientific">Carnobacterium iners</name>
    <dbReference type="NCBI Taxonomy" id="1073423"/>
    <lineage>
        <taxon>Bacteria</taxon>
        <taxon>Bacillati</taxon>
        <taxon>Bacillota</taxon>
        <taxon>Bacilli</taxon>
        <taxon>Lactobacillales</taxon>
        <taxon>Carnobacteriaceae</taxon>
        <taxon>Carnobacterium</taxon>
    </lineage>
</organism>
<dbReference type="Gene3D" id="3.40.50.300">
    <property type="entry name" value="P-loop containing nucleotide triphosphate hydrolases"/>
    <property type="match status" value="1"/>
</dbReference>
<dbReference type="RefSeq" id="WP_085559773.1">
    <property type="nucleotide sequence ID" value="NZ_FOAH01000005.1"/>
</dbReference>
<accession>A0A1X7NBZ9</accession>
<dbReference type="STRING" id="1073423.SAMN04488700_1650"/>
<name>A0A1X7NBZ9_9LACT</name>
<protein>
    <recommendedName>
        <fullName evidence="1">ATPase AAA-type core domain-containing protein</fullName>
    </recommendedName>
</protein>
<proteinExistence type="predicted"/>
<dbReference type="SUPFAM" id="SSF52540">
    <property type="entry name" value="P-loop containing nucleoside triphosphate hydrolases"/>
    <property type="match status" value="1"/>
</dbReference>
<dbReference type="InterPro" id="IPR003959">
    <property type="entry name" value="ATPase_AAA_core"/>
</dbReference>
<dbReference type="OrthoDB" id="9809324at2"/>
<sequence>MLHQFTFENFKSFKNEVTLDLIASPISEHKSDVAIDSYNENILKVISIFGANASGKSNVIKAFHFMKHFVLYSFSNENMNGSQNLAVDKFRFENKEHPSSFEVLFSVDKNIFQYGFSLSNEEVIEEYLYIRDKNTKKEKFKTLFYLENGNIIELDNQLKEAKNLAKLMDTKTLFITVASKLKIPIAKIIYEWFKECLIMNYGQDFRERRMLIARKNSPIIDIIKNNERKEELKQFVKAIDLGIEDFGLIEQSVINEESSIEDKQYQVLTYHKNIDDGKHIPVPLSSESSGTKKMISLFISISEAIKNGSTIFIDELDAKLHPLLLRYNIILFHDEKSNPQNAQLIFTTHDVFTLDKDNFRRDEIWFADKNENGISDLYSLDSYILEDENGNTKKVRKDASYGRDYILGKYKSIPNLKR</sequence>
<dbReference type="GO" id="GO:0005524">
    <property type="term" value="F:ATP binding"/>
    <property type="evidence" value="ECO:0007669"/>
    <property type="project" value="InterPro"/>
</dbReference>